<evidence type="ECO:0000313" key="2">
    <source>
        <dbReference type="Proteomes" id="UP000824469"/>
    </source>
</evidence>
<comment type="caution">
    <text evidence="1">The sequence shown here is derived from an EMBL/GenBank/DDBJ whole genome shotgun (WGS) entry which is preliminary data.</text>
</comment>
<dbReference type="Proteomes" id="UP000824469">
    <property type="component" value="Unassembled WGS sequence"/>
</dbReference>
<accession>A0AA38CL57</accession>
<name>A0AA38CL57_TAXCH</name>
<protein>
    <submittedName>
        <fullName evidence="1">Uncharacterized protein</fullName>
    </submittedName>
</protein>
<sequence length="207" mass="22823">MRANGFKCLIVKILASDATNVIKQVTLRGNAPTPTMGGSPKTKTSVNGQISLTGLGKSTKNQFKRWKNLIPGINRGSFQVPTIQLQSIDQLAPPKTVVIGPKTLHGSLLVNHEQIEDRTSLEEQSEFVFCLTVDPTFCSQLCFSLGLDRPLFLAMVLGCVFHVHLLMEVSATAKSTQVACDRVTTCLKYNLFEVLLEFNENTKKIKK</sequence>
<proteinExistence type="predicted"/>
<feature type="non-terminal residue" evidence="1">
    <location>
        <position position="1"/>
    </location>
</feature>
<reference evidence="1 2" key="1">
    <citation type="journal article" date="2021" name="Nat. Plants">
        <title>The Taxus genome provides insights into paclitaxel biosynthesis.</title>
        <authorList>
            <person name="Xiong X."/>
            <person name="Gou J."/>
            <person name="Liao Q."/>
            <person name="Li Y."/>
            <person name="Zhou Q."/>
            <person name="Bi G."/>
            <person name="Li C."/>
            <person name="Du R."/>
            <person name="Wang X."/>
            <person name="Sun T."/>
            <person name="Guo L."/>
            <person name="Liang H."/>
            <person name="Lu P."/>
            <person name="Wu Y."/>
            <person name="Zhang Z."/>
            <person name="Ro D.K."/>
            <person name="Shang Y."/>
            <person name="Huang S."/>
            <person name="Yan J."/>
        </authorList>
    </citation>
    <scope>NUCLEOTIDE SEQUENCE [LARGE SCALE GENOMIC DNA]</scope>
    <source>
        <strain evidence="1">Ta-2019</strain>
    </source>
</reference>
<evidence type="ECO:0000313" key="1">
    <source>
        <dbReference type="EMBL" id="KAH9302835.1"/>
    </source>
</evidence>
<dbReference type="AlphaFoldDB" id="A0AA38CL57"/>
<dbReference type="EMBL" id="JAHRHJ020000009">
    <property type="protein sequence ID" value="KAH9302835.1"/>
    <property type="molecule type" value="Genomic_DNA"/>
</dbReference>
<gene>
    <name evidence="1" type="ORF">KI387_014418</name>
</gene>
<keyword evidence="2" id="KW-1185">Reference proteome</keyword>
<organism evidence="1 2">
    <name type="scientific">Taxus chinensis</name>
    <name type="common">Chinese yew</name>
    <name type="synonym">Taxus wallichiana var. chinensis</name>
    <dbReference type="NCBI Taxonomy" id="29808"/>
    <lineage>
        <taxon>Eukaryota</taxon>
        <taxon>Viridiplantae</taxon>
        <taxon>Streptophyta</taxon>
        <taxon>Embryophyta</taxon>
        <taxon>Tracheophyta</taxon>
        <taxon>Spermatophyta</taxon>
        <taxon>Pinopsida</taxon>
        <taxon>Pinidae</taxon>
        <taxon>Conifers II</taxon>
        <taxon>Cupressales</taxon>
        <taxon>Taxaceae</taxon>
        <taxon>Taxus</taxon>
    </lineage>
</organism>